<dbReference type="SUPFAM" id="SSF81321">
    <property type="entry name" value="Family A G protein-coupled receptor-like"/>
    <property type="match status" value="1"/>
</dbReference>
<feature type="non-terminal residue" evidence="17">
    <location>
        <position position="311"/>
    </location>
</feature>
<keyword evidence="6 16" id="KW-0812">Transmembrane</keyword>
<evidence type="ECO:0000256" key="2">
    <source>
        <dbReference type="ARBA" id="ARBA00004172"/>
    </source>
</evidence>
<evidence type="ECO:0000256" key="14">
    <source>
        <dbReference type="ARBA" id="ARBA00023224"/>
    </source>
</evidence>
<sequence>PCLIPTPPHPQAPSVLESQSSLNLLEIMGNFSYEEFDDSNDTLLDYDAAPCHNHYCPLFHRVAPPFLAVTCAVAALGTGALLVALAKRPQAWEWPQSRVLVAQLALGMGLFTVLLPAVAAGIGQGWHLGVGLCRLTHLLWHWSLFAQALLVASGSCGSAWRGWDPRSRRLAVALWAGALLLATPAALASGIVSGTGCVRRGVPVQSPAYLLQLSACLGLLLLLPTGLLVATPAVPRLRATWQAGGGASWLFFGLWAPYGAGLALEFLLHTRLLEPTCGTFQSFDHALGLSEGLGVLHCALGPPVLLLARWC</sequence>
<dbReference type="PANTHER" id="PTHR14181">
    <property type="entry name" value="DUFFY ANTIGEN/CHEMOKINE RECEPTOR"/>
    <property type="match status" value="1"/>
</dbReference>
<dbReference type="InterPro" id="IPR005384">
    <property type="entry name" value="Duffy_chemokine_rcpt"/>
</dbReference>
<evidence type="ECO:0000256" key="9">
    <source>
        <dbReference type="ARBA" id="ARBA00023040"/>
    </source>
</evidence>
<comment type="caution">
    <text evidence="17">The sequence shown here is derived from an EMBL/GenBank/DDBJ whole genome shotgun (WGS) entry which is preliminary data.</text>
</comment>
<dbReference type="GO" id="GO:0005769">
    <property type="term" value="C:early endosome"/>
    <property type="evidence" value="ECO:0007669"/>
    <property type="project" value="UniProtKB-SubCell"/>
</dbReference>
<dbReference type="AlphaFoldDB" id="A0A7K8R6K5"/>
<keyword evidence="13" id="KW-0325">Glycoprotein</keyword>
<dbReference type="GO" id="GO:0004930">
    <property type="term" value="F:G protein-coupled receptor activity"/>
    <property type="evidence" value="ECO:0007669"/>
    <property type="project" value="UniProtKB-KW"/>
</dbReference>
<evidence type="ECO:0000256" key="10">
    <source>
        <dbReference type="ARBA" id="ARBA00023136"/>
    </source>
</evidence>
<comment type="subcellular location">
    <subcellularLocation>
        <location evidence="3">Early endosome</location>
    </subcellularLocation>
    <subcellularLocation>
        <location evidence="1">Membrane</location>
        <topology evidence="1">Multi-pass membrane protein</topology>
    </subcellularLocation>
    <subcellularLocation>
        <location evidence="2">Recycling endosome</location>
    </subcellularLocation>
</comment>
<evidence type="ECO:0000256" key="7">
    <source>
        <dbReference type="ARBA" id="ARBA00022753"/>
    </source>
</evidence>
<reference evidence="17 18" key="1">
    <citation type="submission" date="2019-09" db="EMBL/GenBank/DDBJ databases">
        <title>Bird 10,000 Genomes (B10K) Project - Family phase.</title>
        <authorList>
            <person name="Zhang G."/>
        </authorList>
    </citation>
    <scope>NUCLEOTIDE SEQUENCE [LARGE SCALE GENOMIC DNA]</scope>
    <source>
        <strain evidence="17">B10K-CU-031-20</strain>
    </source>
</reference>
<evidence type="ECO:0000256" key="11">
    <source>
        <dbReference type="ARBA" id="ARBA00023157"/>
    </source>
</evidence>
<evidence type="ECO:0000256" key="16">
    <source>
        <dbReference type="SAM" id="Phobius"/>
    </source>
</evidence>
<dbReference type="GO" id="GO:0006954">
    <property type="term" value="P:inflammatory response"/>
    <property type="evidence" value="ECO:0007669"/>
    <property type="project" value="InterPro"/>
</dbReference>
<evidence type="ECO:0000256" key="13">
    <source>
        <dbReference type="ARBA" id="ARBA00023180"/>
    </source>
</evidence>
<dbReference type="Proteomes" id="UP000567624">
    <property type="component" value="Unassembled WGS sequence"/>
</dbReference>
<keyword evidence="9" id="KW-0297">G-protein coupled receptor</keyword>
<keyword evidence="8 16" id="KW-1133">Transmembrane helix</keyword>
<dbReference type="Gene3D" id="1.20.1070.10">
    <property type="entry name" value="Rhodopsin 7-helix transmembrane proteins"/>
    <property type="match status" value="1"/>
</dbReference>
<dbReference type="GO" id="GO:0019956">
    <property type="term" value="F:chemokine binding"/>
    <property type="evidence" value="ECO:0007669"/>
    <property type="project" value="InterPro"/>
</dbReference>
<name>A0A7K8R6K5_9PASS</name>
<feature type="transmembrane region" description="Helical" evidence="16">
    <location>
        <begin position="288"/>
        <end position="308"/>
    </location>
</feature>
<feature type="non-terminal residue" evidence="17">
    <location>
        <position position="1"/>
    </location>
</feature>
<feature type="transmembrane region" description="Helical" evidence="16">
    <location>
        <begin position="66"/>
        <end position="86"/>
    </location>
</feature>
<evidence type="ECO:0000256" key="8">
    <source>
        <dbReference type="ARBA" id="ARBA00022989"/>
    </source>
</evidence>
<feature type="transmembrane region" description="Helical" evidence="16">
    <location>
        <begin position="212"/>
        <end position="234"/>
    </location>
</feature>
<keyword evidence="11" id="KW-1015">Disulfide bond</keyword>
<keyword evidence="18" id="KW-1185">Reference proteome</keyword>
<evidence type="ECO:0000256" key="3">
    <source>
        <dbReference type="ARBA" id="ARBA00004412"/>
    </source>
</evidence>
<dbReference type="PRINTS" id="PR01559">
    <property type="entry name" value="DUFFYANTIGEN"/>
</dbReference>
<accession>A0A7K8R6K5</accession>
<evidence type="ECO:0000256" key="1">
    <source>
        <dbReference type="ARBA" id="ARBA00004141"/>
    </source>
</evidence>
<evidence type="ECO:0000256" key="6">
    <source>
        <dbReference type="ARBA" id="ARBA00022692"/>
    </source>
</evidence>
<keyword evidence="10 16" id="KW-0472">Membrane</keyword>
<dbReference type="GO" id="GO:0016020">
    <property type="term" value="C:membrane"/>
    <property type="evidence" value="ECO:0007669"/>
    <property type="project" value="UniProtKB-SubCell"/>
</dbReference>
<dbReference type="EMBL" id="VWYW01001605">
    <property type="protein sequence ID" value="NXF13501.1"/>
    <property type="molecule type" value="Genomic_DNA"/>
</dbReference>
<organism evidence="17 18">
    <name type="scientific">Smithornis capensis</name>
    <dbReference type="NCBI Taxonomy" id="363769"/>
    <lineage>
        <taxon>Eukaryota</taxon>
        <taxon>Metazoa</taxon>
        <taxon>Chordata</taxon>
        <taxon>Craniata</taxon>
        <taxon>Vertebrata</taxon>
        <taxon>Euteleostomi</taxon>
        <taxon>Archelosauria</taxon>
        <taxon>Archosauria</taxon>
        <taxon>Dinosauria</taxon>
        <taxon>Saurischia</taxon>
        <taxon>Theropoda</taxon>
        <taxon>Coelurosauria</taxon>
        <taxon>Aves</taxon>
        <taxon>Neognathae</taxon>
        <taxon>Neoaves</taxon>
        <taxon>Telluraves</taxon>
        <taxon>Australaves</taxon>
        <taxon>Passeriformes</taxon>
        <taxon>Eurylaimidae</taxon>
        <taxon>Smithornis</taxon>
    </lineage>
</organism>
<feature type="transmembrane region" description="Helical" evidence="16">
    <location>
        <begin position="172"/>
        <end position="192"/>
    </location>
</feature>
<feature type="transmembrane region" description="Helical" evidence="16">
    <location>
        <begin position="139"/>
        <end position="160"/>
    </location>
</feature>
<proteinExistence type="inferred from homology"/>
<dbReference type="GO" id="GO:0070098">
    <property type="term" value="P:chemokine-mediated signaling pathway"/>
    <property type="evidence" value="ECO:0007669"/>
    <property type="project" value="InterPro"/>
</dbReference>
<evidence type="ECO:0000256" key="12">
    <source>
        <dbReference type="ARBA" id="ARBA00023170"/>
    </source>
</evidence>
<evidence type="ECO:0000256" key="5">
    <source>
        <dbReference type="ARBA" id="ARBA00015484"/>
    </source>
</evidence>
<dbReference type="GO" id="GO:0055037">
    <property type="term" value="C:recycling endosome"/>
    <property type="evidence" value="ECO:0007669"/>
    <property type="project" value="UniProtKB-SubCell"/>
</dbReference>
<dbReference type="PANTHER" id="PTHR14181:SF1">
    <property type="entry name" value="ATYPICAL CHEMOKINE RECEPTOR 1"/>
    <property type="match status" value="1"/>
</dbReference>
<feature type="transmembrane region" description="Helical" evidence="16">
    <location>
        <begin position="98"/>
        <end position="119"/>
    </location>
</feature>
<evidence type="ECO:0000256" key="15">
    <source>
        <dbReference type="ARBA" id="ARBA00030289"/>
    </source>
</evidence>
<evidence type="ECO:0000256" key="4">
    <source>
        <dbReference type="ARBA" id="ARBA00008790"/>
    </source>
</evidence>
<keyword evidence="12" id="KW-0675">Receptor</keyword>
<evidence type="ECO:0000313" key="17">
    <source>
        <dbReference type="EMBL" id="NXF13501.1"/>
    </source>
</evidence>
<gene>
    <name evidence="17" type="primary">Ackr1</name>
    <name evidence="17" type="ORF">SMICAP_R14252</name>
</gene>
<evidence type="ECO:0000313" key="18">
    <source>
        <dbReference type="Proteomes" id="UP000567624"/>
    </source>
</evidence>
<keyword evidence="14" id="KW-0807">Transducer</keyword>
<keyword evidence="7" id="KW-0967">Endosome</keyword>
<protein>
    <recommendedName>
        <fullName evidence="5">Atypical chemokine receptor 1</fullName>
    </recommendedName>
    <alternativeName>
        <fullName evidence="15">Duffy antigen/chemokine receptor</fullName>
    </alternativeName>
</protein>
<feature type="transmembrane region" description="Helical" evidence="16">
    <location>
        <begin position="246"/>
        <end position="268"/>
    </location>
</feature>
<comment type="similarity">
    <text evidence="4">Belongs to the G-protein coupled receptor 1 family. Atypical chemokine receptor subfamily.</text>
</comment>